<keyword evidence="1" id="KW-1133">Transmembrane helix</keyword>
<dbReference type="EMBL" id="BJXB01000015">
    <property type="protein sequence ID" value="GEM47722.1"/>
    <property type="molecule type" value="Genomic_DNA"/>
</dbReference>
<evidence type="ECO:0000313" key="2">
    <source>
        <dbReference type="EMBL" id="GEM47722.1"/>
    </source>
</evidence>
<organism evidence="2 3">
    <name type="scientific">Deinococcus cellulosilyticus (strain DSM 18568 / NBRC 106333 / KACC 11606 / 5516J-15)</name>
    <dbReference type="NCBI Taxonomy" id="1223518"/>
    <lineage>
        <taxon>Bacteria</taxon>
        <taxon>Thermotogati</taxon>
        <taxon>Deinococcota</taxon>
        <taxon>Deinococci</taxon>
        <taxon>Deinococcales</taxon>
        <taxon>Deinococcaceae</taxon>
        <taxon>Deinococcus</taxon>
    </lineage>
</organism>
<evidence type="ECO:0000256" key="1">
    <source>
        <dbReference type="SAM" id="Phobius"/>
    </source>
</evidence>
<feature type="transmembrane region" description="Helical" evidence="1">
    <location>
        <begin position="7"/>
        <end position="31"/>
    </location>
</feature>
<dbReference type="RefSeq" id="WP_146886206.1">
    <property type="nucleotide sequence ID" value="NZ_BJXB01000015.1"/>
</dbReference>
<feature type="transmembrane region" description="Helical" evidence="1">
    <location>
        <begin position="51"/>
        <end position="74"/>
    </location>
</feature>
<name>A0A511N4F9_DEIC1</name>
<dbReference type="AlphaFoldDB" id="A0A511N4F9"/>
<comment type="caution">
    <text evidence="2">The sequence shown here is derived from an EMBL/GenBank/DDBJ whole genome shotgun (WGS) entry which is preliminary data.</text>
</comment>
<reference evidence="2 3" key="1">
    <citation type="submission" date="2019-07" db="EMBL/GenBank/DDBJ databases">
        <title>Whole genome shotgun sequence of Deinococcus cellulosilyticus NBRC 106333.</title>
        <authorList>
            <person name="Hosoyama A."/>
            <person name="Uohara A."/>
            <person name="Ohji S."/>
            <person name="Ichikawa N."/>
        </authorList>
    </citation>
    <scope>NUCLEOTIDE SEQUENCE [LARGE SCALE GENOMIC DNA]</scope>
    <source>
        <strain evidence="2 3">NBRC 106333</strain>
    </source>
</reference>
<accession>A0A511N4F9</accession>
<keyword evidence="1" id="KW-0812">Transmembrane</keyword>
<evidence type="ECO:0000313" key="3">
    <source>
        <dbReference type="Proteomes" id="UP000321306"/>
    </source>
</evidence>
<sequence length="84" mass="9789">MVELIEFLVFLLEVIVTLIRWFWKMLVWIWGGLVWLLGPLGAGLGLTNLLLLPWFHSGAFLLTCAVVWMVWISARQMLLRHAIR</sequence>
<keyword evidence="3" id="KW-1185">Reference proteome</keyword>
<dbReference type="Proteomes" id="UP000321306">
    <property type="component" value="Unassembled WGS sequence"/>
</dbReference>
<proteinExistence type="predicted"/>
<protein>
    <submittedName>
        <fullName evidence="2">Uncharacterized protein</fullName>
    </submittedName>
</protein>
<keyword evidence="1" id="KW-0472">Membrane</keyword>
<gene>
    <name evidence="2" type="ORF">DC3_33570</name>
</gene>